<evidence type="ECO:0000313" key="2">
    <source>
        <dbReference type="Proteomes" id="UP000188268"/>
    </source>
</evidence>
<sequence length="59" mass="6962">MSLYNHREKNPNPLPERERDERASFFFFSLFFFFPVGEQVEEITIEPLSCLDSFAIESG</sequence>
<protein>
    <submittedName>
        <fullName evidence="1">Uncharacterized protein</fullName>
    </submittedName>
</protein>
<dbReference type="Gramene" id="OMO51595">
    <property type="protein sequence ID" value="OMO51595"/>
    <property type="gene ID" value="CCACVL1_29692"/>
</dbReference>
<evidence type="ECO:0000313" key="1">
    <source>
        <dbReference type="EMBL" id="OMO51595.1"/>
    </source>
</evidence>
<organism evidence="1 2">
    <name type="scientific">Corchorus capsularis</name>
    <name type="common">Jute</name>
    <dbReference type="NCBI Taxonomy" id="210143"/>
    <lineage>
        <taxon>Eukaryota</taxon>
        <taxon>Viridiplantae</taxon>
        <taxon>Streptophyta</taxon>
        <taxon>Embryophyta</taxon>
        <taxon>Tracheophyta</taxon>
        <taxon>Spermatophyta</taxon>
        <taxon>Magnoliopsida</taxon>
        <taxon>eudicotyledons</taxon>
        <taxon>Gunneridae</taxon>
        <taxon>Pentapetalae</taxon>
        <taxon>rosids</taxon>
        <taxon>malvids</taxon>
        <taxon>Malvales</taxon>
        <taxon>Malvaceae</taxon>
        <taxon>Grewioideae</taxon>
        <taxon>Apeibeae</taxon>
        <taxon>Corchorus</taxon>
    </lineage>
</organism>
<keyword evidence="2" id="KW-1185">Reference proteome</keyword>
<dbReference type="AlphaFoldDB" id="A0A1R3G0G3"/>
<dbReference type="EMBL" id="AWWV01015759">
    <property type="protein sequence ID" value="OMO51595.1"/>
    <property type="molecule type" value="Genomic_DNA"/>
</dbReference>
<comment type="caution">
    <text evidence="1">The sequence shown here is derived from an EMBL/GenBank/DDBJ whole genome shotgun (WGS) entry which is preliminary data.</text>
</comment>
<name>A0A1R3G0G3_COCAP</name>
<gene>
    <name evidence="1" type="ORF">CCACVL1_29692</name>
</gene>
<proteinExistence type="predicted"/>
<dbReference type="Proteomes" id="UP000188268">
    <property type="component" value="Unassembled WGS sequence"/>
</dbReference>
<reference evidence="1 2" key="1">
    <citation type="submission" date="2013-09" db="EMBL/GenBank/DDBJ databases">
        <title>Corchorus capsularis genome sequencing.</title>
        <authorList>
            <person name="Alam M."/>
            <person name="Haque M.S."/>
            <person name="Islam M.S."/>
            <person name="Emdad E.M."/>
            <person name="Islam M.M."/>
            <person name="Ahmed B."/>
            <person name="Halim A."/>
            <person name="Hossen Q.M.M."/>
            <person name="Hossain M.Z."/>
            <person name="Ahmed R."/>
            <person name="Khan M.M."/>
            <person name="Islam R."/>
            <person name="Rashid M.M."/>
            <person name="Khan S.A."/>
            <person name="Rahman M.S."/>
            <person name="Alam M."/>
        </authorList>
    </citation>
    <scope>NUCLEOTIDE SEQUENCE [LARGE SCALE GENOMIC DNA]</scope>
    <source>
        <strain evidence="2">cv. CVL-1</strain>
        <tissue evidence="1">Whole seedling</tissue>
    </source>
</reference>
<accession>A0A1R3G0G3</accession>